<evidence type="ECO:0008006" key="4">
    <source>
        <dbReference type="Google" id="ProtNLM"/>
    </source>
</evidence>
<evidence type="ECO:0000313" key="3">
    <source>
        <dbReference type="Proteomes" id="UP000287872"/>
    </source>
</evidence>
<comment type="caution">
    <text evidence="2">The sequence shown here is derived from an EMBL/GenBank/DDBJ whole genome shotgun (WGS) entry which is preliminary data.</text>
</comment>
<dbReference type="SUPFAM" id="SSF82171">
    <property type="entry name" value="DPP6 N-terminal domain-like"/>
    <property type="match status" value="1"/>
</dbReference>
<keyword evidence="1" id="KW-0812">Transmembrane</keyword>
<keyword evidence="1" id="KW-1133">Transmembrane helix</keyword>
<dbReference type="OrthoDB" id="1630871at2"/>
<organism evidence="2 3">
    <name type="scientific">Clostridium tagluense</name>
    <dbReference type="NCBI Taxonomy" id="360422"/>
    <lineage>
        <taxon>Bacteria</taxon>
        <taxon>Bacillati</taxon>
        <taxon>Bacillota</taxon>
        <taxon>Clostridia</taxon>
        <taxon>Eubacteriales</taxon>
        <taxon>Clostridiaceae</taxon>
        <taxon>Clostridium</taxon>
    </lineage>
</organism>
<dbReference type="Proteomes" id="UP000287872">
    <property type="component" value="Unassembled WGS sequence"/>
</dbReference>
<evidence type="ECO:0000313" key="2">
    <source>
        <dbReference type="EMBL" id="GCD10923.1"/>
    </source>
</evidence>
<keyword evidence="3" id="KW-1185">Reference proteome</keyword>
<sequence>MKASKVFIRWIVISLILQCSLYLFLDKIYFSDEHNIKITKIQDIIKKKTLKPNVTFPQGYSDVSLSYDGSYTTYFDNSGDLKVLDTGTGNFKSIKFRGAKCISYKWLPDANKIMLAEKLTVGNSRYIKFFTYDAEKETKEEIRDYSLDIANAIKLVDEKTKVDIQVSTLTGLMYLKTYSNKITSSVYRIDINEEMTKIQTHGRSISRMAVASHDDHLAYEDLTNNFIRTNTKERIIKINGSTNLLLLGADGKDNIYVGKNENGNVSNLHYGKLSDNKSSWKQLNLKGNVSPNKLIILKSGDVYTISDNSIIRVSDDKKIDFKGEFIGIYTNYLASISNGKLVFVEIKPSP</sequence>
<dbReference type="RefSeq" id="WP_125002261.1">
    <property type="nucleotide sequence ID" value="NZ_BHYK01000013.1"/>
</dbReference>
<proteinExistence type="predicted"/>
<dbReference type="AlphaFoldDB" id="A0A401UN07"/>
<protein>
    <recommendedName>
        <fullName evidence="4">Dipeptidyl-peptidase IV</fullName>
    </recommendedName>
</protein>
<feature type="transmembrane region" description="Helical" evidence="1">
    <location>
        <begin position="7"/>
        <end position="25"/>
    </location>
</feature>
<gene>
    <name evidence="2" type="ORF">Ctaglu_25460</name>
</gene>
<evidence type="ECO:0000256" key="1">
    <source>
        <dbReference type="SAM" id="Phobius"/>
    </source>
</evidence>
<dbReference type="EMBL" id="BHYK01000013">
    <property type="protein sequence ID" value="GCD10923.1"/>
    <property type="molecule type" value="Genomic_DNA"/>
</dbReference>
<name>A0A401UN07_9CLOT</name>
<keyword evidence="1" id="KW-0472">Membrane</keyword>
<reference evidence="2 3" key="1">
    <citation type="submission" date="2018-11" db="EMBL/GenBank/DDBJ databases">
        <title>Genome sequencing and assembly of Clostridium tagluense strain A121.</title>
        <authorList>
            <person name="Murakami T."/>
            <person name="Segawa T."/>
            <person name="Shcherbakova V.A."/>
            <person name="Mori H."/>
            <person name="Yoshimura Y."/>
        </authorList>
    </citation>
    <scope>NUCLEOTIDE SEQUENCE [LARGE SCALE GENOMIC DNA]</scope>
    <source>
        <strain evidence="2 3">A121</strain>
    </source>
</reference>
<accession>A0A401UN07</accession>